<dbReference type="GO" id="GO:0005829">
    <property type="term" value="C:cytosol"/>
    <property type="evidence" value="ECO:0007669"/>
    <property type="project" value="TreeGrafter"/>
</dbReference>
<dbReference type="OrthoDB" id="9805730at2"/>
<accession>A0A2R8BCH0</accession>
<sequence>MAPSQPRYKIASTLPQLCGLLGISLDNVIRRTGMSGDMIAPDARGVTAEEYFEGWHAIEAEANRDDLPLALGKAYARGPFNPAFFAFTSSPTVRIGLERLAVFKPIVGPLIMAIRPTDLGLQIVKSANPPTVSLPLSFSATEFVFFVEAIRNSSGAHIVPTSATLPARMACHAELENFLGCPIKIGEPAELTLSLEDAARPLLSVNPDQWATMEPAFKRQLATVTEHMTTTARLRNAITEMLPSGLCDIDEAARRMRLSTRSLQRYLSAETTRFQHVLDGTRRDLALHYLRNSDLNIEEISYLLAYRDPNSFYRAFHIWTGMTPKEARLGSPRKS</sequence>
<keyword evidence="6" id="KW-1185">Reference proteome</keyword>
<keyword evidence="2" id="KW-0238">DNA-binding</keyword>
<reference evidence="5 6" key="1">
    <citation type="submission" date="2018-03" db="EMBL/GenBank/DDBJ databases">
        <authorList>
            <person name="Keele B.F."/>
        </authorList>
    </citation>
    <scope>NUCLEOTIDE SEQUENCE [LARGE SCALE GENOMIC DNA]</scope>
    <source>
        <strain evidence="5 6">CECT 8599</strain>
    </source>
</reference>
<organism evidence="5 6">
    <name type="scientific">Ascidiaceihabitans donghaensis</name>
    <dbReference type="NCBI Taxonomy" id="1510460"/>
    <lineage>
        <taxon>Bacteria</taxon>
        <taxon>Pseudomonadati</taxon>
        <taxon>Pseudomonadota</taxon>
        <taxon>Alphaproteobacteria</taxon>
        <taxon>Rhodobacterales</taxon>
        <taxon>Paracoccaceae</taxon>
        <taxon>Ascidiaceihabitans</taxon>
    </lineage>
</organism>
<evidence type="ECO:0000256" key="3">
    <source>
        <dbReference type="ARBA" id="ARBA00023163"/>
    </source>
</evidence>
<dbReference type="PANTHER" id="PTHR47894">
    <property type="entry name" value="HTH-TYPE TRANSCRIPTIONAL REGULATOR GADX"/>
    <property type="match status" value="1"/>
</dbReference>
<dbReference type="SMART" id="SM00342">
    <property type="entry name" value="HTH_ARAC"/>
    <property type="match status" value="1"/>
</dbReference>
<dbReference type="AlphaFoldDB" id="A0A2R8BCH0"/>
<dbReference type="GO" id="GO:0003700">
    <property type="term" value="F:DNA-binding transcription factor activity"/>
    <property type="evidence" value="ECO:0007669"/>
    <property type="project" value="InterPro"/>
</dbReference>
<evidence type="ECO:0000256" key="2">
    <source>
        <dbReference type="ARBA" id="ARBA00023125"/>
    </source>
</evidence>
<dbReference type="Gene3D" id="1.10.10.60">
    <property type="entry name" value="Homeodomain-like"/>
    <property type="match status" value="1"/>
</dbReference>
<evidence type="ECO:0000256" key="1">
    <source>
        <dbReference type="ARBA" id="ARBA00023015"/>
    </source>
</evidence>
<dbReference type="GO" id="GO:0000976">
    <property type="term" value="F:transcription cis-regulatory region binding"/>
    <property type="evidence" value="ECO:0007669"/>
    <property type="project" value="TreeGrafter"/>
</dbReference>
<dbReference type="Pfam" id="PF12833">
    <property type="entry name" value="HTH_18"/>
    <property type="match status" value="1"/>
</dbReference>
<feature type="domain" description="HTH araC/xylS-type" evidence="4">
    <location>
        <begin position="232"/>
        <end position="330"/>
    </location>
</feature>
<keyword evidence="3" id="KW-0804">Transcription</keyword>
<evidence type="ECO:0000259" key="4">
    <source>
        <dbReference type="PROSITE" id="PS01124"/>
    </source>
</evidence>
<keyword evidence="1" id="KW-0805">Transcription regulation</keyword>
<protein>
    <submittedName>
        <fullName evidence="5">HTH-type transcriptional regulator VirS</fullName>
    </submittedName>
</protein>
<name>A0A2R8BCH0_9RHOB</name>
<dbReference type="InterPro" id="IPR018060">
    <property type="entry name" value="HTH_AraC"/>
</dbReference>
<dbReference type="Pfam" id="PF12625">
    <property type="entry name" value="Arabinose_bd"/>
    <property type="match status" value="1"/>
</dbReference>
<dbReference type="Proteomes" id="UP000244880">
    <property type="component" value="Unassembled WGS sequence"/>
</dbReference>
<dbReference type="InterPro" id="IPR032687">
    <property type="entry name" value="AraC-type_N"/>
</dbReference>
<proteinExistence type="predicted"/>
<dbReference type="PROSITE" id="PS01124">
    <property type="entry name" value="HTH_ARAC_FAMILY_2"/>
    <property type="match status" value="1"/>
</dbReference>
<dbReference type="EMBL" id="OMOR01000001">
    <property type="protein sequence ID" value="SPH20731.1"/>
    <property type="molecule type" value="Genomic_DNA"/>
</dbReference>
<gene>
    <name evidence="5" type="primary">virS</name>
    <name evidence="5" type="ORF">ASD8599_01471</name>
</gene>
<evidence type="ECO:0000313" key="6">
    <source>
        <dbReference type="Proteomes" id="UP000244880"/>
    </source>
</evidence>
<dbReference type="SUPFAM" id="SSF46689">
    <property type="entry name" value="Homeodomain-like"/>
    <property type="match status" value="1"/>
</dbReference>
<evidence type="ECO:0000313" key="5">
    <source>
        <dbReference type="EMBL" id="SPH20731.1"/>
    </source>
</evidence>
<dbReference type="RefSeq" id="WP_108827899.1">
    <property type="nucleotide sequence ID" value="NZ_OMOR01000001.1"/>
</dbReference>
<dbReference type="InterPro" id="IPR009057">
    <property type="entry name" value="Homeodomain-like_sf"/>
</dbReference>
<dbReference type="PANTHER" id="PTHR47894:SF1">
    <property type="entry name" value="HTH-TYPE TRANSCRIPTIONAL REGULATOR VQSM"/>
    <property type="match status" value="1"/>
</dbReference>